<accession>A0AAD8F3D3</accession>
<feature type="non-terminal residue" evidence="2">
    <location>
        <position position="97"/>
    </location>
</feature>
<organism evidence="2 3">
    <name type="scientific">Biomphalaria pfeifferi</name>
    <name type="common">Bloodfluke planorb</name>
    <name type="synonym">Freshwater snail</name>
    <dbReference type="NCBI Taxonomy" id="112525"/>
    <lineage>
        <taxon>Eukaryota</taxon>
        <taxon>Metazoa</taxon>
        <taxon>Spiralia</taxon>
        <taxon>Lophotrochozoa</taxon>
        <taxon>Mollusca</taxon>
        <taxon>Gastropoda</taxon>
        <taxon>Heterobranchia</taxon>
        <taxon>Euthyneura</taxon>
        <taxon>Panpulmonata</taxon>
        <taxon>Hygrophila</taxon>
        <taxon>Lymnaeoidea</taxon>
        <taxon>Planorbidae</taxon>
        <taxon>Biomphalaria</taxon>
    </lineage>
</organism>
<name>A0AAD8F3D3_BIOPF</name>
<reference evidence="2" key="1">
    <citation type="journal article" date="2023" name="PLoS Negl. Trop. Dis.">
        <title>A genome sequence for Biomphalaria pfeifferi, the major vector snail for the human-infecting parasite Schistosoma mansoni.</title>
        <authorList>
            <person name="Bu L."/>
            <person name="Lu L."/>
            <person name="Laidemitt M.R."/>
            <person name="Zhang S.M."/>
            <person name="Mutuku M."/>
            <person name="Mkoji G."/>
            <person name="Steinauer M."/>
            <person name="Loker E.S."/>
        </authorList>
    </citation>
    <scope>NUCLEOTIDE SEQUENCE</scope>
    <source>
        <strain evidence="2">KasaAsao</strain>
    </source>
</reference>
<evidence type="ECO:0000313" key="3">
    <source>
        <dbReference type="Proteomes" id="UP001233172"/>
    </source>
</evidence>
<evidence type="ECO:0000256" key="1">
    <source>
        <dbReference type="SAM" id="MobiDB-lite"/>
    </source>
</evidence>
<feature type="region of interest" description="Disordered" evidence="1">
    <location>
        <begin position="46"/>
        <end position="66"/>
    </location>
</feature>
<protein>
    <submittedName>
        <fullName evidence="2">Uncharacterized protein</fullName>
    </submittedName>
</protein>
<gene>
    <name evidence="2" type="ORF">Bpfe_020727</name>
</gene>
<dbReference type="AlphaFoldDB" id="A0AAD8F3D3"/>
<evidence type="ECO:0000313" key="2">
    <source>
        <dbReference type="EMBL" id="KAK0049835.1"/>
    </source>
</evidence>
<dbReference type="Proteomes" id="UP001233172">
    <property type="component" value="Unassembled WGS sequence"/>
</dbReference>
<reference evidence="2" key="2">
    <citation type="submission" date="2023-04" db="EMBL/GenBank/DDBJ databases">
        <authorList>
            <person name="Bu L."/>
            <person name="Lu L."/>
            <person name="Laidemitt M.R."/>
            <person name="Zhang S.M."/>
            <person name="Mutuku M."/>
            <person name="Mkoji G."/>
            <person name="Steinauer M."/>
            <person name="Loker E.S."/>
        </authorList>
    </citation>
    <scope>NUCLEOTIDE SEQUENCE</scope>
    <source>
        <strain evidence="2">KasaAsao</strain>
        <tissue evidence="2">Whole Snail</tissue>
    </source>
</reference>
<proteinExistence type="predicted"/>
<comment type="caution">
    <text evidence="2">The sequence shown here is derived from an EMBL/GenBank/DDBJ whole genome shotgun (WGS) entry which is preliminary data.</text>
</comment>
<feature type="compositionally biased region" description="Polar residues" evidence="1">
    <location>
        <begin position="52"/>
        <end position="61"/>
    </location>
</feature>
<sequence>MEVEDLPGIYISASNIRSRGRNLIAESGRDDTRDRLVISSVAEARTVRQKPSDTNGQQRGTKSACDRGGTCELLDRVKNRDLTSANFCYQRDFILCR</sequence>
<keyword evidence="3" id="KW-1185">Reference proteome</keyword>
<dbReference type="EMBL" id="JASAOG010000121">
    <property type="protein sequence ID" value="KAK0049835.1"/>
    <property type="molecule type" value="Genomic_DNA"/>
</dbReference>